<dbReference type="Proteomes" id="UP000176377">
    <property type="component" value="Unassembled WGS sequence"/>
</dbReference>
<evidence type="ECO:0000313" key="4">
    <source>
        <dbReference type="Proteomes" id="UP000176377"/>
    </source>
</evidence>
<name>A0A1F6DAT0_9BACT</name>
<dbReference type="CDD" id="cd20736">
    <property type="entry name" value="PoNe_Nuclease"/>
    <property type="match status" value="1"/>
</dbReference>
<dbReference type="PANTHER" id="PTHR34039:SF1">
    <property type="entry name" value="UPF0102 PROTEIN YRAN"/>
    <property type="match status" value="1"/>
</dbReference>
<evidence type="ECO:0000256" key="1">
    <source>
        <dbReference type="ARBA" id="ARBA00006738"/>
    </source>
</evidence>
<dbReference type="EMBL" id="MFLA01000032">
    <property type="protein sequence ID" value="OGG58514.1"/>
    <property type="molecule type" value="Genomic_DNA"/>
</dbReference>
<evidence type="ECO:0000313" key="3">
    <source>
        <dbReference type="EMBL" id="OGG58514.1"/>
    </source>
</evidence>
<dbReference type="PANTHER" id="PTHR34039">
    <property type="entry name" value="UPF0102 PROTEIN YRAN"/>
    <property type="match status" value="1"/>
</dbReference>
<dbReference type="InterPro" id="IPR003509">
    <property type="entry name" value="UPF0102_YraN-like"/>
</dbReference>
<protein>
    <recommendedName>
        <fullName evidence="2">UPF0102 protein A2765_02170</fullName>
    </recommendedName>
</protein>
<comment type="similarity">
    <text evidence="1 2">Belongs to the UPF0102 family.</text>
</comment>
<dbReference type="Pfam" id="PF02021">
    <property type="entry name" value="UPF0102"/>
    <property type="match status" value="1"/>
</dbReference>
<comment type="caution">
    <text evidence="3">The sequence shown here is derived from an EMBL/GenBank/DDBJ whole genome shotgun (WGS) entry which is preliminary data.</text>
</comment>
<dbReference type="HAMAP" id="MF_00048">
    <property type="entry name" value="UPF0102"/>
    <property type="match status" value="1"/>
</dbReference>
<sequence>MYKSKTSQTGSTGEEIAAQFLQKKGFRIIARNYRKPWGEIDIIAEKEGVVRFVEVKAISVAGDISRENNDYHPEEQIHPEKLKKVVRTAELYMASKKDDREFQIDAVGVFLDHKKRQARCRLSEQIL</sequence>
<accession>A0A1F6DAT0</accession>
<gene>
    <name evidence="3" type="ORF">A2765_02170</name>
</gene>
<organism evidence="3 4">
    <name type="scientific">Candidatus Kaiserbacteria bacterium RIFCSPHIGHO2_01_FULL_56_24</name>
    <dbReference type="NCBI Taxonomy" id="1798487"/>
    <lineage>
        <taxon>Bacteria</taxon>
        <taxon>Candidatus Kaiseribacteriota</taxon>
    </lineage>
</organism>
<dbReference type="GO" id="GO:0003676">
    <property type="term" value="F:nucleic acid binding"/>
    <property type="evidence" value="ECO:0007669"/>
    <property type="project" value="InterPro"/>
</dbReference>
<dbReference type="SUPFAM" id="SSF52980">
    <property type="entry name" value="Restriction endonuclease-like"/>
    <property type="match status" value="1"/>
</dbReference>
<dbReference type="InterPro" id="IPR011335">
    <property type="entry name" value="Restrct_endonuc-II-like"/>
</dbReference>
<dbReference type="InterPro" id="IPR011856">
    <property type="entry name" value="tRNA_endonuc-like_dom_sf"/>
</dbReference>
<proteinExistence type="inferred from homology"/>
<reference evidence="3 4" key="1">
    <citation type="journal article" date="2016" name="Nat. Commun.">
        <title>Thousands of microbial genomes shed light on interconnected biogeochemical processes in an aquifer system.</title>
        <authorList>
            <person name="Anantharaman K."/>
            <person name="Brown C.T."/>
            <person name="Hug L.A."/>
            <person name="Sharon I."/>
            <person name="Castelle C.J."/>
            <person name="Probst A.J."/>
            <person name="Thomas B.C."/>
            <person name="Singh A."/>
            <person name="Wilkins M.J."/>
            <person name="Karaoz U."/>
            <person name="Brodie E.L."/>
            <person name="Williams K.H."/>
            <person name="Hubbard S.S."/>
            <person name="Banfield J.F."/>
        </authorList>
    </citation>
    <scope>NUCLEOTIDE SEQUENCE [LARGE SCALE GENOMIC DNA]</scope>
</reference>
<evidence type="ECO:0000256" key="2">
    <source>
        <dbReference type="HAMAP-Rule" id="MF_00048"/>
    </source>
</evidence>
<dbReference type="AlphaFoldDB" id="A0A1F6DAT0"/>
<dbReference type="Gene3D" id="3.40.1350.10">
    <property type="match status" value="1"/>
</dbReference>